<keyword evidence="3" id="KW-1185">Reference proteome</keyword>
<evidence type="ECO:0000256" key="1">
    <source>
        <dbReference type="SAM" id="MobiDB-lite"/>
    </source>
</evidence>
<dbReference type="AlphaFoldDB" id="A0A975PF56"/>
<organism evidence="2 3">
    <name type="scientific">Luteolibacter ambystomatis</name>
    <dbReference type="NCBI Taxonomy" id="2824561"/>
    <lineage>
        <taxon>Bacteria</taxon>
        <taxon>Pseudomonadati</taxon>
        <taxon>Verrucomicrobiota</taxon>
        <taxon>Verrucomicrobiia</taxon>
        <taxon>Verrucomicrobiales</taxon>
        <taxon>Verrucomicrobiaceae</taxon>
        <taxon>Luteolibacter</taxon>
    </lineage>
</organism>
<evidence type="ECO:0000313" key="2">
    <source>
        <dbReference type="EMBL" id="QUE51833.1"/>
    </source>
</evidence>
<proteinExistence type="predicted"/>
<reference evidence="2" key="1">
    <citation type="submission" date="2021-04" db="EMBL/GenBank/DDBJ databases">
        <title>Luteolibacter sp. 32A isolated from the skin of an Anderson's salamander (Ambystoma andersonii).</title>
        <authorList>
            <person name="Spergser J."/>
            <person name="Busse H.-J."/>
        </authorList>
    </citation>
    <scope>NUCLEOTIDE SEQUENCE</scope>
    <source>
        <strain evidence="2">32A</strain>
    </source>
</reference>
<accession>A0A975PF56</accession>
<name>A0A975PF56_9BACT</name>
<feature type="compositionally biased region" description="Basic and acidic residues" evidence="1">
    <location>
        <begin position="12"/>
        <end position="21"/>
    </location>
</feature>
<dbReference type="KEGG" id="lamb:KBB96_02835"/>
<dbReference type="EMBL" id="CP073100">
    <property type="protein sequence ID" value="QUE51833.1"/>
    <property type="molecule type" value="Genomic_DNA"/>
</dbReference>
<dbReference type="RefSeq" id="WP_211632049.1">
    <property type="nucleotide sequence ID" value="NZ_CP073100.1"/>
</dbReference>
<protein>
    <submittedName>
        <fullName evidence="2">Uncharacterized protein</fullName>
    </submittedName>
</protein>
<dbReference type="Proteomes" id="UP000676169">
    <property type="component" value="Chromosome"/>
</dbReference>
<sequence length="194" mass="21249">MQPSSTTFQGVREGDERRPRTSQDLLVECAKRTAEALRATGAATDAQITSAFNHANKALSEDRPVELLEFIARAQGYEEEFMGSAIVSLSEAVASTLSPSPPLIPFAGKLIAPSAFYESFDSLHKLARVLLAPVIYAEDTDAIGVASINPIAALLMAEEILNAVDRRFDIKPFLTVARMDYESWTFLTRKHFGL</sequence>
<feature type="region of interest" description="Disordered" evidence="1">
    <location>
        <begin position="1"/>
        <end position="22"/>
    </location>
</feature>
<gene>
    <name evidence="2" type="ORF">KBB96_02835</name>
</gene>
<evidence type="ECO:0000313" key="3">
    <source>
        <dbReference type="Proteomes" id="UP000676169"/>
    </source>
</evidence>